<dbReference type="AlphaFoldDB" id="A0A9X2EA63"/>
<sequence>MHKGAKTFKSLMQQGIIEIGDGYRAKLEELGGDGPIFLRAGSLTTQGFSWDGNDRFRDDLAVKVKSKMARRGDVVITTKGNSTGRTGYVDTDAPEFVYSPHLSYWRSLRWDIIRPGYLRYWAKCDEFLNQLRAMAHGTDMAPYLSLADQARLNISIPEINTQLGIESVLGALDDKIALNRRLAHVSHDLSASMFDDFVQNDLEATVMRLGDVAGVNLRKVRPKEGGFLRYIDISSVSVDNIEWPERSRWESAPGRARRGVSPGDTIWSTVRPNRKSRALILDDDPEIVVSTGFAVLTPQKVGPAFLYEASRREEFVRYLESVAEGSAYPAVRADRFLGAPVSVLSPVPMEKFERVAMTLQRRVHVAHSESRTLAQLRDTLMPGLLSGAIRVRDAEKVVEEAI</sequence>
<organism evidence="3 4">
    <name type="scientific">Nocardia pulmonis</name>
    <dbReference type="NCBI Taxonomy" id="2951408"/>
    <lineage>
        <taxon>Bacteria</taxon>
        <taxon>Bacillati</taxon>
        <taxon>Actinomycetota</taxon>
        <taxon>Actinomycetes</taxon>
        <taxon>Mycobacteriales</taxon>
        <taxon>Nocardiaceae</taxon>
        <taxon>Nocardia</taxon>
    </lineage>
</organism>
<keyword evidence="1" id="KW-0680">Restriction system</keyword>
<dbReference type="Proteomes" id="UP001139157">
    <property type="component" value="Unassembled WGS sequence"/>
</dbReference>
<keyword evidence="4" id="KW-1185">Reference proteome</keyword>
<protein>
    <recommendedName>
        <fullName evidence="5">Type I restriction enzyme S subunit</fullName>
    </recommendedName>
</protein>
<dbReference type="InterPro" id="IPR044946">
    <property type="entry name" value="Restrct_endonuc_typeI_TRD_sf"/>
</dbReference>
<dbReference type="PANTHER" id="PTHR30408:SF12">
    <property type="entry name" value="TYPE I RESTRICTION ENZYME MJAVIII SPECIFICITY SUBUNIT"/>
    <property type="match status" value="1"/>
</dbReference>
<evidence type="ECO:0000313" key="3">
    <source>
        <dbReference type="EMBL" id="MCM6777147.1"/>
    </source>
</evidence>
<gene>
    <name evidence="3" type="ORF">NDR86_27025</name>
</gene>
<dbReference type="GO" id="GO:0009307">
    <property type="term" value="P:DNA restriction-modification system"/>
    <property type="evidence" value="ECO:0007669"/>
    <property type="project" value="UniProtKB-KW"/>
</dbReference>
<dbReference type="CDD" id="cd16961">
    <property type="entry name" value="RMtype1_S_TRD-CR_like"/>
    <property type="match status" value="1"/>
</dbReference>
<proteinExistence type="predicted"/>
<dbReference type="EMBL" id="JAMRXG010000013">
    <property type="protein sequence ID" value="MCM6777147.1"/>
    <property type="molecule type" value="Genomic_DNA"/>
</dbReference>
<dbReference type="InterPro" id="IPR052021">
    <property type="entry name" value="Type-I_RS_S_subunit"/>
</dbReference>
<evidence type="ECO:0000256" key="2">
    <source>
        <dbReference type="ARBA" id="ARBA00023125"/>
    </source>
</evidence>
<evidence type="ECO:0008006" key="5">
    <source>
        <dbReference type="Google" id="ProtNLM"/>
    </source>
</evidence>
<evidence type="ECO:0000256" key="1">
    <source>
        <dbReference type="ARBA" id="ARBA00022747"/>
    </source>
</evidence>
<evidence type="ECO:0000313" key="4">
    <source>
        <dbReference type="Proteomes" id="UP001139157"/>
    </source>
</evidence>
<accession>A0A9X2EA63</accession>
<dbReference type="RefSeq" id="WP_251915949.1">
    <property type="nucleotide sequence ID" value="NZ_JAMRXG010000013.1"/>
</dbReference>
<reference evidence="3" key="1">
    <citation type="submission" date="2022-06" db="EMBL/GenBank/DDBJ databases">
        <title>Novel species in genus nocardia.</title>
        <authorList>
            <person name="Li F."/>
        </authorList>
    </citation>
    <scope>NUCLEOTIDE SEQUENCE</scope>
    <source>
        <strain evidence="3">CDC141</strain>
    </source>
</reference>
<dbReference type="SUPFAM" id="SSF116734">
    <property type="entry name" value="DNA methylase specificity domain"/>
    <property type="match status" value="2"/>
</dbReference>
<dbReference type="GO" id="GO:0003677">
    <property type="term" value="F:DNA binding"/>
    <property type="evidence" value="ECO:0007669"/>
    <property type="project" value="UniProtKB-KW"/>
</dbReference>
<comment type="caution">
    <text evidence="3">The sequence shown here is derived from an EMBL/GenBank/DDBJ whole genome shotgun (WGS) entry which is preliminary data.</text>
</comment>
<name>A0A9X2EA63_9NOCA</name>
<dbReference type="PANTHER" id="PTHR30408">
    <property type="entry name" value="TYPE-1 RESTRICTION ENZYME ECOKI SPECIFICITY PROTEIN"/>
    <property type="match status" value="1"/>
</dbReference>
<dbReference type="Gene3D" id="3.90.220.20">
    <property type="entry name" value="DNA methylase specificity domains"/>
    <property type="match status" value="3"/>
</dbReference>
<keyword evidence="2" id="KW-0238">DNA-binding</keyword>